<dbReference type="VEuPathDB" id="FungiDB:H257_10615"/>
<protein>
    <recommendedName>
        <fullName evidence="5">FYVE-type domain-containing protein</fullName>
    </recommendedName>
</protein>
<evidence type="ECO:0000256" key="4">
    <source>
        <dbReference type="PROSITE-ProRule" id="PRU00091"/>
    </source>
</evidence>
<keyword evidence="3" id="KW-0862">Zinc</keyword>
<dbReference type="CDD" id="cd00065">
    <property type="entry name" value="FYVE_like_SF"/>
    <property type="match status" value="1"/>
</dbReference>
<evidence type="ECO:0000256" key="3">
    <source>
        <dbReference type="ARBA" id="ARBA00022833"/>
    </source>
</evidence>
<dbReference type="GO" id="GO:0008270">
    <property type="term" value="F:zinc ion binding"/>
    <property type="evidence" value="ECO:0007669"/>
    <property type="project" value="UniProtKB-KW"/>
</dbReference>
<dbReference type="GeneID" id="20812611"/>
<dbReference type="PANTHER" id="PTHR13510">
    <property type="entry name" value="FYVE-FINGER-CONTAINING RAB5 EFFECTOR PROTEIN RABENOSYN-5-RELATED"/>
    <property type="match status" value="1"/>
</dbReference>
<organism evidence="6">
    <name type="scientific">Aphanomyces astaci</name>
    <name type="common">Crayfish plague agent</name>
    <dbReference type="NCBI Taxonomy" id="112090"/>
    <lineage>
        <taxon>Eukaryota</taxon>
        <taxon>Sar</taxon>
        <taxon>Stramenopiles</taxon>
        <taxon>Oomycota</taxon>
        <taxon>Saprolegniomycetes</taxon>
        <taxon>Saprolegniales</taxon>
        <taxon>Verrucalvaceae</taxon>
        <taxon>Aphanomyces</taxon>
    </lineage>
</organism>
<dbReference type="SMART" id="SM00064">
    <property type="entry name" value="FYVE"/>
    <property type="match status" value="1"/>
</dbReference>
<dbReference type="EMBL" id="KI913142">
    <property type="protein sequence ID" value="ETV75012.1"/>
    <property type="molecule type" value="Genomic_DNA"/>
</dbReference>
<dbReference type="SUPFAM" id="SSF57903">
    <property type="entry name" value="FYVE/PHD zinc finger"/>
    <property type="match status" value="1"/>
</dbReference>
<accession>W4G5M0</accession>
<dbReference type="Pfam" id="PF01363">
    <property type="entry name" value="FYVE"/>
    <property type="match status" value="1"/>
</dbReference>
<keyword evidence="1" id="KW-0479">Metal-binding</keyword>
<dbReference type="RefSeq" id="XP_009835516.1">
    <property type="nucleotide sequence ID" value="XM_009837214.1"/>
</dbReference>
<dbReference type="PANTHER" id="PTHR13510:SF44">
    <property type="entry name" value="RABENOSYN-5"/>
    <property type="match status" value="1"/>
</dbReference>
<dbReference type="Gene3D" id="3.30.530.20">
    <property type="match status" value="1"/>
</dbReference>
<feature type="domain" description="FYVE-type" evidence="5">
    <location>
        <begin position="295"/>
        <end position="349"/>
    </location>
</feature>
<sequence>MTVYQNPTCPKQHPQHLIMLPTADVFDCQPLSSKDEAALLAQASSAWKGLVDNAISSELYRIEKVVRNETTGRCATLRKPRDTINVNQDGVVAHTRTRATIEQAAAFFYLDTSIKAEQFARVMDELVEAKRTLYTLVDRPVVDDGVNKPLDYISVDWMMIKFKKGVPARDLCYLEIHKEFKFACPLTGVTRRGWVRCIHSVRMDCCPDMQKKYGVIRMEIQRSGHVFMESNEAGVLDYYKLYFGSPRGAVLGKHFNGLYLKGAMRTSARAILNLDEHFTTERLKPLLSTPLRDEKVDAKACSGCHGSFSWRTTKRLCRACGAAICVKCSSLWSLTLQGSAVKVPLCAPCVGSNLDANVMESGQIIYDVMEASRVSDDFAFCVGGAQWGQEVAALPKSPGSGCVTVRSTPSDSGNRHMIANSRSGGGSNDAALNDLMCSIDQQKDLLIKMQEGLAARTQ</sequence>
<evidence type="ECO:0000256" key="2">
    <source>
        <dbReference type="ARBA" id="ARBA00022771"/>
    </source>
</evidence>
<dbReference type="InterPro" id="IPR011011">
    <property type="entry name" value="Znf_FYVE_PHD"/>
</dbReference>
<evidence type="ECO:0000313" key="6">
    <source>
        <dbReference type="EMBL" id="ETV75012.1"/>
    </source>
</evidence>
<dbReference type="OrthoDB" id="156797at2759"/>
<dbReference type="Gene3D" id="3.30.40.10">
    <property type="entry name" value="Zinc/RING finger domain, C3HC4 (zinc finger)"/>
    <property type="match status" value="1"/>
</dbReference>
<reference evidence="6" key="1">
    <citation type="submission" date="2013-12" db="EMBL/GenBank/DDBJ databases">
        <title>The Genome Sequence of Aphanomyces astaci APO3.</title>
        <authorList>
            <consortium name="The Broad Institute Genomics Platform"/>
            <person name="Russ C."/>
            <person name="Tyler B."/>
            <person name="van West P."/>
            <person name="Dieguez-Uribeondo J."/>
            <person name="Young S.K."/>
            <person name="Zeng Q."/>
            <person name="Gargeya S."/>
            <person name="Fitzgerald M."/>
            <person name="Abouelleil A."/>
            <person name="Alvarado L."/>
            <person name="Chapman S.B."/>
            <person name="Gainer-Dewar J."/>
            <person name="Goldberg J."/>
            <person name="Griggs A."/>
            <person name="Gujja S."/>
            <person name="Hansen M."/>
            <person name="Howarth C."/>
            <person name="Imamovic A."/>
            <person name="Ireland A."/>
            <person name="Larimer J."/>
            <person name="McCowan C."/>
            <person name="Murphy C."/>
            <person name="Pearson M."/>
            <person name="Poon T.W."/>
            <person name="Priest M."/>
            <person name="Roberts A."/>
            <person name="Saif S."/>
            <person name="Shea T."/>
            <person name="Sykes S."/>
            <person name="Wortman J."/>
            <person name="Nusbaum C."/>
            <person name="Birren B."/>
        </authorList>
    </citation>
    <scope>NUCLEOTIDE SEQUENCE [LARGE SCALE GENOMIC DNA]</scope>
    <source>
        <strain evidence="6">APO3</strain>
    </source>
</reference>
<name>W4G5M0_APHAT</name>
<dbReference type="InterPro" id="IPR052727">
    <property type="entry name" value="Rab4/Rab5_effector"/>
</dbReference>
<dbReference type="PROSITE" id="PS50178">
    <property type="entry name" value="ZF_FYVE"/>
    <property type="match status" value="1"/>
</dbReference>
<dbReference type="AlphaFoldDB" id="W4G5M0"/>
<dbReference type="InterPro" id="IPR023393">
    <property type="entry name" value="START-like_dom_sf"/>
</dbReference>
<keyword evidence="2 4" id="KW-0863">Zinc-finger</keyword>
<evidence type="ECO:0000256" key="1">
    <source>
        <dbReference type="ARBA" id="ARBA00022723"/>
    </source>
</evidence>
<gene>
    <name evidence="6" type="ORF">H257_10615</name>
</gene>
<dbReference type="InterPro" id="IPR013083">
    <property type="entry name" value="Znf_RING/FYVE/PHD"/>
</dbReference>
<proteinExistence type="predicted"/>
<evidence type="ECO:0000259" key="5">
    <source>
        <dbReference type="PROSITE" id="PS50178"/>
    </source>
</evidence>
<dbReference type="InterPro" id="IPR000306">
    <property type="entry name" value="Znf_FYVE"/>
</dbReference>
<dbReference type="InterPro" id="IPR017455">
    <property type="entry name" value="Znf_FYVE-rel"/>
</dbReference>